<dbReference type="RefSeq" id="WP_064006579.1">
    <property type="nucleotide sequence ID" value="NZ_LUUG01000002.1"/>
</dbReference>
<dbReference type="InterPro" id="IPR011990">
    <property type="entry name" value="TPR-like_helical_dom_sf"/>
</dbReference>
<dbReference type="AlphaFoldDB" id="A0A177N173"/>
<dbReference type="OrthoDB" id="9151247at2"/>
<gene>
    <name evidence="1" type="ORF">A1332_23540</name>
</gene>
<evidence type="ECO:0000313" key="1">
    <source>
        <dbReference type="EMBL" id="OAI10909.1"/>
    </source>
</evidence>
<dbReference type="Proteomes" id="UP000078090">
    <property type="component" value="Unassembled WGS sequence"/>
</dbReference>
<dbReference type="EMBL" id="LUUG01000002">
    <property type="protein sequence ID" value="OAI10909.1"/>
    <property type="molecule type" value="Genomic_DNA"/>
</dbReference>
<protein>
    <recommendedName>
        <fullName evidence="3">Tetratricopeptide repeat protein</fullName>
    </recommendedName>
</protein>
<reference evidence="2" key="1">
    <citation type="submission" date="2016-03" db="EMBL/GenBank/DDBJ databases">
        <authorList>
            <person name="Heylen K."/>
            <person name="De Vos P."/>
            <person name="Vekeman B."/>
        </authorList>
    </citation>
    <scope>NUCLEOTIDE SEQUENCE [LARGE SCALE GENOMIC DNA]</scope>
    <source>
        <strain evidence="2">R-45363</strain>
    </source>
</reference>
<proteinExistence type="predicted"/>
<dbReference type="Gene3D" id="1.25.40.10">
    <property type="entry name" value="Tetratricopeptide repeat domain"/>
    <property type="match status" value="1"/>
</dbReference>
<organism evidence="1 2">
    <name type="scientific">Methylomonas methanica</name>
    <dbReference type="NCBI Taxonomy" id="421"/>
    <lineage>
        <taxon>Bacteria</taxon>
        <taxon>Pseudomonadati</taxon>
        <taxon>Pseudomonadota</taxon>
        <taxon>Gammaproteobacteria</taxon>
        <taxon>Methylococcales</taxon>
        <taxon>Methylococcaceae</taxon>
        <taxon>Methylomonas</taxon>
    </lineage>
</organism>
<accession>A0A177N173</accession>
<evidence type="ECO:0008006" key="3">
    <source>
        <dbReference type="Google" id="ProtNLM"/>
    </source>
</evidence>
<sequence length="831" mass="93790">MKKFIQKISAGLSESALPEKARAHYAAGRYKEASDLFKELLKQSADAETKRCLADCYLQRAWAMAGKGMLKEACVLWENYAANAQPPLQAQDVYVLWLLAGKNERKAYAVLYGFNARQLDEEFPALAAYLGALLVSGASDLLPHLPQDSALLKHWEWVGAALAAYRNGEREGCEQALKQLPFRSAFRDLRTLLKAQLLAGADSEQALALLAKIPDESPYQPLAKACLAYRQSGADFVAGLSGLEHNQRRIVAQAKGLTARQGQLLEMLLKQSGESDAKTRFNLVLQYRDVLGSDAARAYCLGALAEYPGGEKDYFKHFASKDPFEENRLQALLHEQAENGYDAGFFWERCIDILKKDRPANDRKIALILRHMADKAHSAEVAALLADSLEYDPSDLQSYLKLLTIYQEQRPDSVQYAHWLERGLQRFPDDTDLLVRAAKSAADRKAFKKAAAYAKALLQIDPVNTLAKHLLFANHMAHARRLVKAEKFHLVEKEIQAAEQLTIDKSLRRQADLLRGFYLWQAEDKAQGLQRIVDTLATLHDDPVNMHFQAQIEAGLLELPTQGISRALPAFKDFLLSAPQLQRLIASLDYYDEQLDDRSLLFKALDKVKAPLKKSVEWLLEHETLLLAWCQTLEAIGHYELLKHCAKMANARWRKPAWLYYQRVAECQGDASRLDFMLLFGLQLALEEARAQNDHKAVGLIARLLERASGAPEHLPIEDETDEFEQSPISDDPIEDLFGPIPDAVFKRIEKKIEEIMRKRGPDYFAAQIMRQYGEQLGQQRLAILFMNQDFLWSAAILAGAEELKIEIGVGFDDILARFEHNSPQYSLPFN</sequence>
<evidence type="ECO:0000313" key="2">
    <source>
        <dbReference type="Proteomes" id="UP000078090"/>
    </source>
</evidence>
<dbReference type="SUPFAM" id="SSF48452">
    <property type="entry name" value="TPR-like"/>
    <property type="match status" value="1"/>
</dbReference>
<name>A0A177N173_METMH</name>
<comment type="caution">
    <text evidence="1">The sequence shown here is derived from an EMBL/GenBank/DDBJ whole genome shotgun (WGS) entry which is preliminary data.</text>
</comment>